<dbReference type="Gene3D" id="2.115.10.20">
    <property type="entry name" value="Glycosyl hydrolase domain, family 43"/>
    <property type="match status" value="1"/>
</dbReference>
<evidence type="ECO:0000256" key="2">
    <source>
        <dbReference type="ARBA" id="ARBA00009865"/>
    </source>
</evidence>
<comment type="caution">
    <text evidence="8">The sequence shown here is derived from an EMBL/GenBank/DDBJ whole genome shotgun (WGS) entry which is preliminary data.</text>
</comment>
<comment type="pathway">
    <text evidence="1 5">Glycan metabolism; L-arabinan degradation.</text>
</comment>
<keyword evidence="3 5" id="KW-0378">Hydrolase</keyword>
<evidence type="ECO:0000256" key="1">
    <source>
        <dbReference type="ARBA" id="ARBA00004834"/>
    </source>
</evidence>
<keyword evidence="7" id="KW-0732">Signal</keyword>
<evidence type="ECO:0000313" key="8">
    <source>
        <dbReference type="EMBL" id="GAA4416227.1"/>
    </source>
</evidence>
<dbReference type="InterPro" id="IPR006710">
    <property type="entry name" value="Glyco_hydro_43"/>
</dbReference>
<feature type="signal peptide" evidence="7">
    <location>
        <begin position="1"/>
        <end position="23"/>
    </location>
</feature>
<proteinExistence type="inferred from homology"/>
<evidence type="ECO:0000256" key="5">
    <source>
        <dbReference type="PIRNR" id="PIRNR026534"/>
    </source>
</evidence>
<organism evidence="8 9">
    <name type="scientific">Nibrella viscosa</name>
    <dbReference type="NCBI Taxonomy" id="1084524"/>
    <lineage>
        <taxon>Bacteria</taxon>
        <taxon>Pseudomonadati</taxon>
        <taxon>Bacteroidota</taxon>
        <taxon>Cytophagia</taxon>
        <taxon>Cytophagales</taxon>
        <taxon>Spirosomataceae</taxon>
        <taxon>Nibrella</taxon>
    </lineage>
</organism>
<dbReference type="InterPro" id="IPR023296">
    <property type="entry name" value="Glyco_hydro_beta-prop_sf"/>
</dbReference>
<evidence type="ECO:0000256" key="7">
    <source>
        <dbReference type="SAM" id="SignalP"/>
    </source>
</evidence>
<sequence length="344" mass="38235">MKPFLPSLLTSALLIHAATQAQPATTQPVNQSTNQPSTATYPIPAHDPVMIRQDGTYYVFTTGRGITVWSSTDKVNWKREKPVFEEAPAWAVAAVPTFKNHIWAPDISYHNGQYYLFYSVSAFGKNTSCIGLATNKTLNADAPAYRWEDHGLIIQSVPGRDDWNAIDPNLQFDEQGKPWLSFGSFWNGLKLVRLRDDLTGVAQPQEWYHIAGRKRSEGPNGLANDGAIEAPFIFRKGNQYYLFASFDLCCRGANSTYKIVVGRADKITGPYLDRDGKKMVAGGGTLVLEGNKDWHGVGHNATYTFDGTDYLVYHGYDAADGGKSKLLIRKLNWDSAGWPIVDFE</sequence>
<dbReference type="PANTHER" id="PTHR43301:SF3">
    <property type="entry name" value="ARABINAN ENDO-1,5-ALPHA-L-ARABINOSIDASE A-RELATED"/>
    <property type="match status" value="1"/>
</dbReference>
<comment type="similarity">
    <text evidence="2 5">Belongs to the glycosyl hydrolase 43 family.</text>
</comment>
<dbReference type="InterPro" id="IPR050727">
    <property type="entry name" value="GH43_arabinanases"/>
</dbReference>
<protein>
    <submittedName>
        <fullName evidence="8">Arabinan endo-1,5-alpha-L-arabinosidase</fullName>
    </submittedName>
</protein>
<reference evidence="9" key="1">
    <citation type="journal article" date="2019" name="Int. J. Syst. Evol. Microbiol.">
        <title>The Global Catalogue of Microorganisms (GCM) 10K type strain sequencing project: providing services to taxonomists for standard genome sequencing and annotation.</title>
        <authorList>
            <consortium name="The Broad Institute Genomics Platform"/>
            <consortium name="The Broad Institute Genome Sequencing Center for Infectious Disease"/>
            <person name="Wu L."/>
            <person name="Ma J."/>
        </authorList>
    </citation>
    <scope>NUCLEOTIDE SEQUENCE [LARGE SCALE GENOMIC DNA]</scope>
    <source>
        <strain evidence="9">JCM 17925</strain>
    </source>
</reference>
<dbReference type="EMBL" id="BAABHB010000013">
    <property type="protein sequence ID" value="GAA4416227.1"/>
    <property type="molecule type" value="Genomic_DNA"/>
</dbReference>
<keyword evidence="9" id="KW-1185">Reference proteome</keyword>
<dbReference type="PANTHER" id="PTHR43301">
    <property type="entry name" value="ARABINAN ENDO-1,5-ALPHA-L-ARABINOSIDASE"/>
    <property type="match status" value="1"/>
</dbReference>
<feature type="chain" id="PRO_5045674056" evidence="7">
    <location>
        <begin position="24"/>
        <end position="344"/>
    </location>
</feature>
<dbReference type="CDD" id="cd18830">
    <property type="entry name" value="GH43_CjArb43A-like"/>
    <property type="match status" value="1"/>
</dbReference>
<dbReference type="SUPFAM" id="SSF75005">
    <property type="entry name" value="Arabinanase/levansucrase/invertase"/>
    <property type="match status" value="1"/>
</dbReference>
<feature type="compositionally biased region" description="Polar residues" evidence="6">
    <location>
        <begin position="29"/>
        <end position="40"/>
    </location>
</feature>
<evidence type="ECO:0000313" key="9">
    <source>
        <dbReference type="Proteomes" id="UP001500936"/>
    </source>
</evidence>
<evidence type="ECO:0000256" key="3">
    <source>
        <dbReference type="ARBA" id="ARBA00022801"/>
    </source>
</evidence>
<dbReference type="InterPro" id="IPR016840">
    <property type="entry name" value="Glyco_hydro_43_endo_a_Ara-ase"/>
</dbReference>
<gene>
    <name evidence="8" type="ORF">GCM10023187_47510</name>
</gene>
<evidence type="ECO:0000256" key="6">
    <source>
        <dbReference type="SAM" id="MobiDB-lite"/>
    </source>
</evidence>
<accession>A0ABP8KUJ1</accession>
<evidence type="ECO:0000256" key="4">
    <source>
        <dbReference type="ARBA" id="ARBA00023295"/>
    </source>
</evidence>
<keyword evidence="4 5" id="KW-0326">Glycosidase</keyword>
<dbReference type="Proteomes" id="UP001500936">
    <property type="component" value="Unassembled WGS sequence"/>
</dbReference>
<dbReference type="RefSeq" id="WP_345270546.1">
    <property type="nucleotide sequence ID" value="NZ_BAABHB010000013.1"/>
</dbReference>
<dbReference type="PIRSF" id="PIRSF026534">
    <property type="entry name" value="Endo_alpha-L-arabinosidase"/>
    <property type="match status" value="1"/>
</dbReference>
<feature type="region of interest" description="Disordered" evidence="6">
    <location>
        <begin position="23"/>
        <end position="45"/>
    </location>
</feature>
<dbReference type="Pfam" id="PF04616">
    <property type="entry name" value="Glyco_hydro_43"/>
    <property type="match status" value="1"/>
</dbReference>
<name>A0ABP8KUJ1_9BACT</name>